<dbReference type="AlphaFoldDB" id="A0A5C6EIS1"/>
<keyword evidence="4" id="KW-1185">Reference proteome</keyword>
<dbReference type="InterPro" id="IPR036188">
    <property type="entry name" value="FAD/NAD-bd_sf"/>
</dbReference>
<evidence type="ECO:0000313" key="4">
    <source>
        <dbReference type="Proteomes" id="UP000317977"/>
    </source>
</evidence>
<dbReference type="InterPro" id="IPR050816">
    <property type="entry name" value="Flavin-dep_Halogenase_NPB"/>
</dbReference>
<evidence type="ECO:0000259" key="2">
    <source>
        <dbReference type="Pfam" id="PF01266"/>
    </source>
</evidence>
<protein>
    <submittedName>
        <fullName evidence="3">Tryptophan halogenase</fullName>
    </submittedName>
</protein>
<organism evidence="3 4">
    <name type="scientific">Rubripirellula reticaptiva</name>
    <dbReference type="NCBI Taxonomy" id="2528013"/>
    <lineage>
        <taxon>Bacteria</taxon>
        <taxon>Pseudomonadati</taxon>
        <taxon>Planctomycetota</taxon>
        <taxon>Planctomycetia</taxon>
        <taxon>Pirellulales</taxon>
        <taxon>Pirellulaceae</taxon>
        <taxon>Rubripirellula</taxon>
    </lineage>
</organism>
<dbReference type="GO" id="GO:0016491">
    <property type="term" value="F:oxidoreductase activity"/>
    <property type="evidence" value="ECO:0007669"/>
    <property type="project" value="UniProtKB-KW"/>
</dbReference>
<keyword evidence="1" id="KW-0560">Oxidoreductase</keyword>
<dbReference type="PRINTS" id="PR00420">
    <property type="entry name" value="RNGMNOXGNASE"/>
</dbReference>
<dbReference type="Gene3D" id="3.50.50.60">
    <property type="entry name" value="FAD/NAD(P)-binding domain"/>
    <property type="match status" value="1"/>
</dbReference>
<gene>
    <name evidence="3" type="ORF">Poly59_42650</name>
</gene>
<dbReference type="EMBL" id="SJPX01000004">
    <property type="protein sequence ID" value="TWU49643.1"/>
    <property type="molecule type" value="Genomic_DNA"/>
</dbReference>
<dbReference type="Proteomes" id="UP000317977">
    <property type="component" value="Unassembled WGS sequence"/>
</dbReference>
<comment type="caution">
    <text evidence="3">The sequence shown here is derived from an EMBL/GenBank/DDBJ whole genome shotgun (WGS) entry which is preliminary data.</text>
</comment>
<evidence type="ECO:0000313" key="3">
    <source>
        <dbReference type="EMBL" id="TWU49643.1"/>
    </source>
</evidence>
<dbReference type="InterPro" id="IPR006076">
    <property type="entry name" value="FAD-dep_OxRdtase"/>
</dbReference>
<accession>A0A5C6EIS1</accession>
<sequence>MNEIDVAVIGSGFSGSILARVLASKGMTVAMIDPQMHPRFAIGESSTPIADAILRRLGTRYGLKDLISLSTWGSWQWDHADLDCGRKRGFSYFAHPKGQPFSESHIGERSLLAAASPEDDVADTHWFRADVDHYLCQQATTEGVALAAGFSVASIESSGDQWVLQLSGPDDSPKQLTMRARWVIDASGQSAALARLLGARDMADRLQTQTHSTFTHFHGVPSWQETLQASGIDGSEPFNCDDAAQHHLLGNGWMWMLRFVSGITSVGYTTTVGRPLEWSGYPSIEAMMKPAWLVRPGVGWQQTDRLQRWFDPICAERAIMLPTAALTMDPLHSTGIAHALAGVERVAGIILDDHSANDYATSFHRETMLLDRLVSTAYDVMDDFPRFTAACMLYFAGAIACEERLQKGETPTALWNADDPLFVAATDNACAMIADRSNDKYETQVRETIAPWNTAGLMDPAVNNRYAYTATK</sequence>
<dbReference type="Pfam" id="PF01266">
    <property type="entry name" value="DAO"/>
    <property type="match status" value="1"/>
</dbReference>
<feature type="domain" description="FAD dependent oxidoreductase" evidence="2">
    <location>
        <begin position="5"/>
        <end position="201"/>
    </location>
</feature>
<reference evidence="3 4" key="1">
    <citation type="submission" date="2019-02" db="EMBL/GenBank/DDBJ databases">
        <title>Deep-cultivation of Planctomycetes and their phenomic and genomic characterization uncovers novel biology.</title>
        <authorList>
            <person name="Wiegand S."/>
            <person name="Jogler M."/>
            <person name="Boedeker C."/>
            <person name="Pinto D."/>
            <person name="Vollmers J."/>
            <person name="Rivas-Marin E."/>
            <person name="Kohn T."/>
            <person name="Peeters S.H."/>
            <person name="Heuer A."/>
            <person name="Rast P."/>
            <person name="Oberbeckmann S."/>
            <person name="Bunk B."/>
            <person name="Jeske O."/>
            <person name="Meyerdierks A."/>
            <person name="Storesund J.E."/>
            <person name="Kallscheuer N."/>
            <person name="Luecker S."/>
            <person name="Lage O.M."/>
            <person name="Pohl T."/>
            <person name="Merkel B.J."/>
            <person name="Hornburger P."/>
            <person name="Mueller R.-W."/>
            <person name="Bruemmer F."/>
            <person name="Labrenz M."/>
            <person name="Spormann A.M."/>
            <person name="Op Den Camp H."/>
            <person name="Overmann J."/>
            <person name="Amann R."/>
            <person name="Jetten M.S.M."/>
            <person name="Mascher T."/>
            <person name="Medema M.H."/>
            <person name="Devos D.P."/>
            <person name="Kaster A.-K."/>
            <person name="Ovreas L."/>
            <person name="Rohde M."/>
            <person name="Galperin M.Y."/>
            <person name="Jogler C."/>
        </authorList>
    </citation>
    <scope>NUCLEOTIDE SEQUENCE [LARGE SCALE GENOMIC DNA]</scope>
    <source>
        <strain evidence="3 4">Poly59</strain>
    </source>
</reference>
<proteinExistence type="predicted"/>
<dbReference type="SUPFAM" id="SSF51905">
    <property type="entry name" value="FAD/NAD(P)-binding domain"/>
    <property type="match status" value="1"/>
</dbReference>
<dbReference type="PANTHER" id="PTHR43747:SF5">
    <property type="entry name" value="FAD-BINDING DOMAIN-CONTAINING PROTEIN"/>
    <property type="match status" value="1"/>
</dbReference>
<name>A0A5C6EIS1_9BACT</name>
<dbReference type="PANTHER" id="PTHR43747">
    <property type="entry name" value="FAD-BINDING PROTEIN"/>
    <property type="match status" value="1"/>
</dbReference>
<evidence type="ECO:0000256" key="1">
    <source>
        <dbReference type="ARBA" id="ARBA00023002"/>
    </source>
</evidence>